<dbReference type="Proteomes" id="UP000295504">
    <property type="component" value="Unassembled WGS sequence"/>
</dbReference>
<evidence type="ECO:0000313" key="7">
    <source>
        <dbReference type="EMBL" id="TCQ01541.1"/>
    </source>
</evidence>
<evidence type="ECO:0000256" key="3">
    <source>
        <dbReference type="ARBA" id="ARBA00022692"/>
    </source>
</evidence>
<dbReference type="RefSeq" id="WP_132848883.1">
    <property type="nucleotide sequence ID" value="NZ_CP058648.1"/>
</dbReference>
<organism evidence="7 8">
    <name type="scientific">Serpentinicella alkaliphila</name>
    <dbReference type="NCBI Taxonomy" id="1734049"/>
    <lineage>
        <taxon>Bacteria</taxon>
        <taxon>Bacillati</taxon>
        <taxon>Bacillota</taxon>
        <taxon>Clostridia</taxon>
        <taxon>Peptostreptococcales</taxon>
        <taxon>Natronincolaceae</taxon>
        <taxon>Serpentinicella</taxon>
    </lineage>
</organism>
<name>A0A4R2TEP3_9FIRM</name>
<keyword evidence="2" id="KW-1003">Cell membrane</keyword>
<evidence type="ECO:0000256" key="4">
    <source>
        <dbReference type="ARBA" id="ARBA00022989"/>
    </source>
</evidence>
<sequence>MDLIGKLKNSIDSLTLGEKILGGIGVSLFGMVVVFFILVLIMFAVNLLQKFAGESKKVPSESVSFDETGMNSEVQQEILEDYGELVAVITAAIAASLNTSTHNIVVKNITRKQDTTPAWSKFNRMQQLR</sequence>
<feature type="transmembrane region" description="Helical" evidence="6">
    <location>
        <begin position="20"/>
        <end position="48"/>
    </location>
</feature>
<comment type="caution">
    <text evidence="7">The sequence shown here is derived from an EMBL/GenBank/DDBJ whole genome shotgun (WGS) entry which is preliminary data.</text>
</comment>
<keyword evidence="8" id="KW-1185">Reference proteome</keyword>
<gene>
    <name evidence="7" type="ORF">EDD79_10264</name>
</gene>
<evidence type="ECO:0000256" key="2">
    <source>
        <dbReference type="ARBA" id="ARBA00022475"/>
    </source>
</evidence>
<dbReference type="GO" id="GO:0005886">
    <property type="term" value="C:plasma membrane"/>
    <property type="evidence" value="ECO:0007669"/>
    <property type="project" value="UniProtKB-SubCell"/>
</dbReference>
<dbReference type="EMBL" id="SLYC01000026">
    <property type="protein sequence ID" value="TCQ01541.1"/>
    <property type="molecule type" value="Genomic_DNA"/>
</dbReference>
<evidence type="ECO:0000313" key="8">
    <source>
        <dbReference type="Proteomes" id="UP000295504"/>
    </source>
</evidence>
<comment type="subcellular location">
    <subcellularLocation>
        <location evidence="1">Cell membrane</location>
    </subcellularLocation>
</comment>
<protein>
    <submittedName>
        <fullName evidence="7">Sodium pump decarboxylase gamma subunit</fullName>
    </submittedName>
</protein>
<dbReference type="InterPro" id="IPR005899">
    <property type="entry name" value="Na_pump_deCOase"/>
</dbReference>
<dbReference type="Pfam" id="PF04277">
    <property type="entry name" value="OAD_gamma"/>
    <property type="match status" value="1"/>
</dbReference>
<dbReference type="NCBIfam" id="TIGR01195">
    <property type="entry name" value="oadG_fam"/>
    <property type="match status" value="1"/>
</dbReference>
<dbReference type="OrthoDB" id="1954652at2"/>
<keyword evidence="5 6" id="KW-0472">Membrane</keyword>
<evidence type="ECO:0000256" key="6">
    <source>
        <dbReference type="SAM" id="Phobius"/>
    </source>
</evidence>
<accession>A0A4R2TEP3</accession>
<evidence type="ECO:0000256" key="5">
    <source>
        <dbReference type="ARBA" id="ARBA00023136"/>
    </source>
</evidence>
<proteinExistence type="predicted"/>
<dbReference type="AlphaFoldDB" id="A0A4R2TEP3"/>
<evidence type="ECO:0000256" key="1">
    <source>
        <dbReference type="ARBA" id="ARBA00004236"/>
    </source>
</evidence>
<reference evidence="7 8" key="1">
    <citation type="submission" date="2019-03" db="EMBL/GenBank/DDBJ databases">
        <title>Genomic Encyclopedia of Type Strains, Phase IV (KMG-IV): sequencing the most valuable type-strain genomes for metagenomic binning, comparative biology and taxonomic classification.</title>
        <authorList>
            <person name="Goeker M."/>
        </authorList>
    </citation>
    <scope>NUCLEOTIDE SEQUENCE [LARGE SCALE GENOMIC DNA]</scope>
    <source>
        <strain evidence="7 8">DSM 100013</strain>
    </source>
</reference>
<dbReference type="GO" id="GO:0036376">
    <property type="term" value="P:sodium ion export across plasma membrane"/>
    <property type="evidence" value="ECO:0007669"/>
    <property type="project" value="InterPro"/>
</dbReference>
<dbReference type="GO" id="GO:0015081">
    <property type="term" value="F:sodium ion transmembrane transporter activity"/>
    <property type="evidence" value="ECO:0007669"/>
    <property type="project" value="InterPro"/>
</dbReference>
<keyword evidence="4 6" id="KW-1133">Transmembrane helix</keyword>
<keyword evidence="3 6" id="KW-0812">Transmembrane</keyword>